<keyword evidence="3" id="KW-1185">Reference proteome</keyword>
<evidence type="ECO:0000259" key="1">
    <source>
        <dbReference type="Pfam" id="PF07045"/>
    </source>
</evidence>
<dbReference type="PANTHER" id="PTHR41521">
    <property type="match status" value="1"/>
</dbReference>
<dbReference type="RefSeq" id="WP_013797376.1">
    <property type="nucleotide sequence ID" value="NC_015559.1"/>
</dbReference>
<dbReference type="InterPro" id="IPR011008">
    <property type="entry name" value="Dimeric_a/b-barrel"/>
</dbReference>
<dbReference type="InterPro" id="IPR010753">
    <property type="entry name" value="DUF1330"/>
</dbReference>
<organism evidence="2 3">
    <name type="scientific">Marinomonas posidonica (strain CECT 7376 / NCIMB 14433 / IVIA-Po-181)</name>
    <dbReference type="NCBI Taxonomy" id="491952"/>
    <lineage>
        <taxon>Bacteria</taxon>
        <taxon>Pseudomonadati</taxon>
        <taxon>Pseudomonadota</taxon>
        <taxon>Gammaproteobacteria</taxon>
        <taxon>Oceanospirillales</taxon>
        <taxon>Oceanospirillaceae</taxon>
        <taxon>Marinomonas</taxon>
    </lineage>
</organism>
<dbReference type="Proteomes" id="UP000009230">
    <property type="component" value="Chromosome"/>
</dbReference>
<dbReference type="AlphaFoldDB" id="F6D081"/>
<dbReference type="EMBL" id="CP002771">
    <property type="protein sequence ID" value="AEF55905.1"/>
    <property type="molecule type" value="Genomic_DNA"/>
</dbReference>
<evidence type="ECO:0000313" key="2">
    <source>
        <dbReference type="EMBL" id="AEF55905.1"/>
    </source>
</evidence>
<dbReference type="OrthoDB" id="9806380at2"/>
<reference evidence="2 3" key="1">
    <citation type="journal article" date="2012" name="Stand. Genomic Sci.">
        <title>Complete genome sequence of Marinomonas posidonica type strain (IVIA-Po-181(T)).</title>
        <authorList>
            <person name="Lucas-Elio P."/>
            <person name="Goodwin L."/>
            <person name="Woyke T."/>
            <person name="Pitluck S."/>
            <person name="Nolan M."/>
            <person name="Kyrpides N.C."/>
            <person name="Detter J.C."/>
            <person name="Copeland A."/>
            <person name="Lu M."/>
            <person name="Bruce D."/>
            <person name="Detter C."/>
            <person name="Tapia R."/>
            <person name="Han S."/>
            <person name="Land M.L."/>
            <person name="Ivanova N."/>
            <person name="Mikhailova N."/>
            <person name="Johnston A.W."/>
            <person name="Sanchez-Amat A."/>
        </authorList>
    </citation>
    <scope>NUCLEOTIDE SEQUENCE [LARGE SCALE GENOMIC DNA]</scope>
    <source>
        <strain evidence="3">CECT 7376 / NCIMB 14433 / IVIA-Po-181</strain>
    </source>
</reference>
<dbReference type="KEGG" id="mpc:Mar181_2876"/>
<dbReference type="Gene3D" id="3.30.70.100">
    <property type="match status" value="1"/>
</dbReference>
<dbReference type="STRING" id="491952.Mar181_2876"/>
<gene>
    <name evidence="2" type="ordered locus">Mar181_2876</name>
</gene>
<proteinExistence type="predicted"/>
<accession>F6D081</accession>
<name>F6D081_MARPP</name>
<dbReference type="HOGENOM" id="CLU_145407_1_1_6"/>
<feature type="domain" description="DUF1330" evidence="1">
    <location>
        <begin position="3"/>
        <end position="89"/>
    </location>
</feature>
<dbReference type="eggNOG" id="COG5470">
    <property type="taxonomic scope" value="Bacteria"/>
</dbReference>
<dbReference type="Pfam" id="PF07045">
    <property type="entry name" value="DUF1330"/>
    <property type="match status" value="1"/>
</dbReference>
<dbReference type="SUPFAM" id="SSF54909">
    <property type="entry name" value="Dimeric alpha+beta barrel"/>
    <property type="match status" value="1"/>
</dbReference>
<protein>
    <recommendedName>
        <fullName evidence="1">DUF1330 domain-containing protein</fullName>
    </recommendedName>
</protein>
<sequence length="91" mass="10207">MPSYVIVDLTPINKEKLGEYSALAAQTFSPFNGHFVAKGETEILHGDGPHPLKAVIEFPDKESARNWYHSDAYQALIPLREQGMACHFHLI</sequence>
<dbReference type="PANTHER" id="PTHR41521:SF4">
    <property type="entry name" value="BLR0684 PROTEIN"/>
    <property type="match status" value="1"/>
</dbReference>
<evidence type="ECO:0000313" key="3">
    <source>
        <dbReference type="Proteomes" id="UP000009230"/>
    </source>
</evidence>